<organism evidence="1 2">
    <name type="scientific">Thalassobacterium sedimentorum</name>
    <dbReference type="NCBI Taxonomy" id="3041258"/>
    <lineage>
        <taxon>Bacteria</taxon>
        <taxon>Pseudomonadati</taxon>
        <taxon>Verrucomicrobiota</taxon>
        <taxon>Opitutia</taxon>
        <taxon>Puniceicoccales</taxon>
        <taxon>Coraliomargaritaceae</taxon>
        <taxon>Thalassobacterium</taxon>
    </lineage>
</organism>
<evidence type="ECO:0008006" key="3">
    <source>
        <dbReference type="Google" id="ProtNLM"/>
    </source>
</evidence>
<evidence type="ECO:0000313" key="2">
    <source>
        <dbReference type="Proteomes" id="UP001243717"/>
    </source>
</evidence>
<proteinExistence type="predicted"/>
<keyword evidence="2" id="KW-1185">Reference proteome</keyword>
<reference evidence="1 2" key="1">
    <citation type="submission" date="2023-04" db="EMBL/GenBank/DDBJ databases">
        <title>A novel bacteria isolated from coastal sediment.</title>
        <authorList>
            <person name="Liu X.-J."/>
            <person name="Du Z.-J."/>
        </authorList>
    </citation>
    <scope>NUCLEOTIDE SEQUENCE [LARGE SCALE GENOMIC DNA]</scope>
    <source>
        <strain evidence="1 2">SDUM461004</strain>
    </source>
</reference>
<sequence>MKYPIRIGILATVFAGLMITSLFPLTVDARIGERRESIERRLFGSGGIVYRDEDIESSRRKGMPYLKYFDYLPSSSDIRIYFKTADGRRPASSELEEKRIAAGWDLHVIYVNGESRIEVYKRSQAITEPELNHLLALHAEGSFWKRLSKEEKAKVVSAFEFDMVRDDGRVRAKKLGGNAIMFFDTEVDTRLAAMNTSDLQEKAPMSVEGF</sequence>
<protein>
    <recommendedName>
        <fullName evidence="3">Outer membrane lipoprotein carrier protein LolA</fullName>
    </recommendedName>
</protein>
<dbReference type="EMBL" id="JARXIC010000016">
    <property type="protein sequence ID" value="MDQ8194976.1"/>
    <property type="molecule type" value="Genomic_DNA"/>
</dbReference>
<gene>
    <name evidence="1" type="ORF">QEH59_11105</name>
</gene>
<name>A0ABU1AMI1_9BACT</name>
<accession>A0ABU1AMI1</accession>
<dbReference type="Proteomes" id="UP001243717">
    <property type="component" value="Unassembled WGS sequence"/>
</dbReference>
<comment type="caution">
    <text evidence="1">The sequence shown here is derived from an EMBL/GenBank/DDBJ whole genome shotgun (WGS) entry which is preliminary data.</text>
</comment>
<dbReference type="RefSeq" id="WP_308985436.1">
    <property type="nucleotide sequence ID" value="NZ_JARXIC010000016.1"/>
</dbReference>
<evidence type="ECO:0000313" key="1">
    <source>
        <dbReference type="EMBL" id="MDQ8194976.1"/>
    </source>
</evidence>